<evidence type="ECO:0000256" key="3">
    <source>
        <dbReference type="ARBA" id="ARBA00023242"/>
    </source>
</evidence>
<keyword evidence="6" id="KW-1185">Reference proteome</keyword>
<gene>
    <name evidence="5" type="primary">ARR18</name>
    <name evidence="5" type="ORF">KSP40_PGU020941</name>
</gene>
<feature type="compositionally biased region" description="Acidic residues" evidence="4">
    <location>
        <begin position="281"/>
        <end position="291"/>
    </location>
</feature>
<evidence type="ECO:0000256" key="2">
    <source>
        <dbReference type="ARBA" id="ARBA00023163"/>
    </source>
</evidence>
<dbReference type="InterPro" id="IPR009057">
    <property type="entry name" value="Homeodomain-like_sf"/>
</dbReference>
<feature type="compositionally biased region" description="Basic and acidic residues" evidence="4">
    <location>
        <begin position="65"/>
        <end position="75"/>
    </location>
</feature>
<dbReference type="NCBIfam" id="TIGR01557">
    <property type="entry name" value="myb_SHAQKYF"/>
    <property type="match status" value="1"/>
</dbReference>
<proteinExistence type="predicted"/>
<protein>
    <submittedName>
        <fullName evidence="5">Two-component response regulator ARR18</fullName>
    </submittedName>
</protein>
<feature type="region of interest" description="Disordered" evidence="4">
    <location>
        <begin position="266"/>
        <end position="299"/>
    </location>
</feature>
<sequence length="320" mass="34971">MVSAQLWSKTRTGNAGSKESDQEQSLMPLSSKLVLDARPRVGGAFHPFSKDEQRIDLPQLALASNEKEMEEKESCSKSSGGEEQQCRGGINCSVSGDCTAPAAQRKARRCWSPDLHRRFVNALQRLGGSQCMSEKSPNFVGVTHVDNTATAATPKQIRELMKVDGLTNDEVKSHLQVLWLSLSLPAAASCGFGGHLGPTRLCHISTNGGGTGARTVRRPPLVRAVLPYSAAASLDGWRPASLPPTIADPCRRQQVDFVGIRGLRGSPASEFRSSGDRSESMEEEEEEEEEVVAGGGQSRRRRRRGEVLRMCFFCLRVFRF</sequence>
<dbReference type="Gene3D" id="1.10.10.60">
    <property type="entry name" value="Homeodomain-like"/>
    <property type="match status" value="1"/>
</dbReference>
<keyword evidence="2" id="KW-0804">Transcription</keyword>
<evidence type="ECO:0000256" key="1">
    <source>
        <dbReference type="ARBA" id="ARBA00023015"/>
    </source>
</evidence>
<name>A0ABR2MF92_9ASPA</name>
<dbReference type="PANTHER" id="PTHR31003:SF19">
    <property type="entry name" value="MYB FAMILY TRANSCRIPTION FACTOR EFM"/>
    <property type="match status" value="1"/>
</dbReference>
<dbReference type="Proteomes" id="UP001412067">
    <property type="component" value="Unassembled WGS sequence"/>
</dbReference>
<reference evidence="5 6" key="1">
    <citation type="journal article" date="2022" name="Nat. Plants">
        <title>Genomes of leafy and leafless Platanthera orchids illuminate the evolution of mycoheterotrophy.</title>
        <authorList>
            <person name="Li M.H."/>
            <person name="Liu K.W."/>
            <person name="Li Z."/>
            <person name="Lu H.C."/>
            <person name="Ye Q.L."/>
            <person name="Zhang D."/>
            <person name="Wang J.Y."/>
            <person name="Li Y.F."/>
            <person name="Zhong Z.M."/>
            <person name="Liu X."/>
            <person name="Yu X."/>
            <person name="Liu D.K."/>
            <person name="Tu X.D."/>
            <person name="Liu B."/>
            <person name="Hao Y."/>
            <person name="Liao X.Y."/>
            <person name="Jiang Y.T."/>
            <person name="Sun W.H."/>
            <person name="Chen J."/>
            <person name="Chen Y.Q."/>
            <person name="Ai Y."/>
            <person name="Zhai J.W."/>
            <person name="Wu S.S."/>
            <person name="Zhou Z."/>
            <person name="Hsiao Y.Y."/>
            <person name="Wu W.L."/>
            <person name="Chen Y.Y."/>
            <person name="Lin Y.F."/>
            <person name="Hsu J.L."/>
            <person name="Li C.Y."/>
            <person name="Wang Z.W."/>
            <person name="Zhao X."/>
            <person name="Zhong W.Y."/>
            <person name="Ma X.K."/>
            <person name="Ma L."/>
            <person name="Huang J."/>
            <person name="Chen G.Z."/>
            <person name="Huang M.Z."/>
            <person name="Huang L."/>
            <person name="Peng D.H."/>
            <person name="Luo Y.B."/>
            <person name="Zou S.Q."/>
            <person name="Chen S.P."/>
            <person name="Lan S."/>
            <person name="Tsai W.C."/>
            <person name="Van de Peer Y."/>
            <person name="Liu Z.J."/>
        </authorList>
    </citation>
    <scope>NUCLEOTIDE SEQUENCE [LARGE SCALE GENOMIC DNA]</scope>
    <source>
        <strain evidence="5">Lor288</strain>
    </source>
</reference>
<dbReference type="InterPro" id="IPR044787">
    <property type="entry name" value="HHO5-like"/>
</dbReference>
<keyword evidence="3" id="KW-0539">Nucleus</keyword>
<feature type="region of interest" description="Disordered" evidence="4">
    <location>
        <begin position="1"/>
        <end position="31"/>
    </location>
</feature>
<feature type="compositionally biased region" description="Polar residues" evidence="4">
    <location>
        <begin position="1"/>
        <end position="28"/>
    </location>
</feature>
<dbReference type="InterPro" id="IPR006447">
    <property type="entry name" value="Myb_dom_plants"/>
</dbReference>
<evidence type="ECO:0000313" key="6">
    <source>
        <dbReference type="Proteomes" id="UP001412067"/>
    </source>
</evidence>
<keyword evidence="1" id="KW-0805">Transcription regulation</keyword>
<comment type="caution">
    <text evidence="5">The sequence shown here is derived from an EMBL/GenBank/DDBJ whole genome shotgun (WGS) entry which is preliminary data.</text>
</comment>
<accession>A0ABR2MF92</accession>
<organism evidence="5 6">
    <name type="scientific">Platanthera guangdongensis</name>
    <dbReference type="NCBI Taxonomy" id="2320717"/>
    <lineage>
        <taxon>Eukaryota</taxon>
        <taxon>Viridiplantae</taxon>
        <taxon>Streptophyta</taxon>
        <taxon>Embryophyta</taxon>
        <taxon>Tracheophyta</taxon>
        <taxon>Spermatophyta</taxon>
        <taxon>Magnoliopsida</taxon>
        <taxon>Liliopsida</taxon>
        <taxon>Asparagales</taxon>
        <taxon>Orchidaceae</taxon>
        <taxon>Orchidoideae</taxon>
        <taxon>Orchideae</taxon>
        <taxon>Orchidinae</taxon>
        <taxon>Platanthera</taxon>
    </lineage>
</organism>
<evidence type="ECO:0000256" key="4">
    <source>
        <dbReference type="SAM" id="MobiDB-lite"/>
    </source>
</evidence>
<dbReference type="PANTHER" id="PTHR31003">
    <property type="entry name" value="MYB FAMILY TRANSCRIPTION FACTOR"/>
    <property type="match status" value="1"/>
</dbReference>
<dbReference type="EMBL" id="JBBWWR010000008">
    <property type="protein sequence ID" value="KAK8962716.1"/>
    <property type="molecule type" value="Genomic_DNA"/>
</dbReference>
<dbReference type="SUPFAM" id="SSF46689">
    <property type="entry name" value="Homeodomain-like"/>
    <property type="match status" value="1"/>
</dbReference>
<evidence type="ECO:0000313" key="5">
    <source>
        <dbReference type="EMBL" id="KAK8962716.1"/>
    </source>
</evidence>
<feature type="region of interest" description="Disordered" evidence="4">
    <location>
        <begin position="65"/>
        <end position="87"/>
    </location>
</feature>